<gene>
    <name evidence="1" type="ORF">BCR32DRAFT_285421</name>
</gene>
<reference evidence="1 2" key="1">
    <citation type="submission" date="2016-08" db="EMBL/GenBank/DDBJ databases">
        <title>A Parts List for Fungal Cellulosomes Revealed by Comparative Genomics.</title>
        <authorList>
            <consortium name="DOE Joint Genome Institute"/>
            <person name="Haitjema C.H."/>
            <person name="Gilmore S.P."/>
            <person name="Henske J.K."/>
            <person name="Solomon K.V."/>
            <person name="De Groot R."/>
            <person name="Kuo A."/>
            <person name="Mondo S.J."/>
            <person name="Salamov A.A."/>
            <person name="Labutti K."/>
            <person name="Zhao Z."/>
            <person name="Chiniquy J."/>
            <person name="Barry K."/>
            <person name="Brewer H.M."/>
            <person name="Purvine S.O."/>
            <person name="Wright A.T."/>
            <person name="Boxma B."/>
            <person name="Van Alen T."/>
            <person name="Hackstein J.H."/>
            <person name="Baker S.E."/>
            <person name="Grigoriev I.V."/>
            <person name="O'Malley M.A."/>
        </authorList>
    </citation>
    <scope>NUCLEOTIDE SEQUENCE [LARGE SCALE GENOMIC DNA]</scope>
    <source>
        <strain evidence="1 2">S4</strain>
    </source>
</reference>
<dbReference type="Proteomes" id="UP000193944">
    <property type="component" value="Unassembled WGS sequence"/>
</dbReference>
<comment type="caution">
    <text evidence="1">The sequence shown here is derived from an EMBL/GenBank/DDBJ whole genome shotgun (WGS) entry which is preliminary data.</text>
</comment>
<organism evidence="1 2">
    <name type="scientific">Anaeromyces robustus</name>
    <dbReference type="NCBI Taxonomy" id="1754192"/>
    <lineage>
        <taxon>Eukaryota</taxon>
        <taxon>Fungi</taxon>
        <taxon>Fungi incertae sedis</taxon>
        <taxon>Chytridiomycota</taxon>
        <taxon>Chytridiomycota incertae sedis</taxon>
        <taxon>Neocallimastigomycetes</taxon>
        <taxon>Neocallimastigales</taxon>
        <taxon>Neocallimastigaceae</taxon>
        <taxon>Anaeromyces</taxon>
    </lineage>
</organism>
<dbReference type="AlphaFoldDB" id="A0A1Y1WNR3"/>
<proteinExistence type="predicted"/>
<dbReference type="OrthoDB" id="2437458at2759"/>
<keyword evidence="2" id="KW-1185">Reference proteome</keyword>
<evidence type="ECO:0000313" key="2">
    <source>
        <dbReference type="Proteomes" id="UP000193944"/>
    </source>
</evidence>
<evidence type="ECO:0000313" key="1">
    <source>
        <dbReference type="EMBL" id="ORX75171.1"/>
    </source>
</evidence>
<sequence length="68" mass="8147">MDRLKPFCQHPKRRTYPADLKLSDYRGAICTRKFDDSHILLRFSSLREPRDPLLKVIFKTILKMILDK</sequence>
<reference evidence="1 2" key="2">
    <citation type="submission" date="2016-08" db="EMBL/GenBank/DDBJ databases">
        <title>Pervasive Adenine N6-methylation of Active Genes in Fungi.</title>
        <authorList>
            <consortium name="DOE Joint Genome Institute"/>
            <person name="Mondo S.J."/>
            <person name="Dannebaum R.O."/>
            <person name="Kuo R.C."/>
            <person name="Labutti K."/>
            <person name="Haridas S."/>
            <person name="Kuo A."/>
            <person name="Salamov A."/>
            <person name="Ahrendt S.R."/>
            <person name="Lipzen A."/>
            <person name="Sullivan W."/>
            <person name="Andreopoulos W.B."/>
            <person name="Clum A."/>
            <person name="Lindquist E."/>
            <person name="Daum C."/>
            <person name="Ramamoorthy G.K."/>
            <person name="Gryganskyi A."/>
            <person name="Culley D."/>
            <person name="Magnuson J.K."/>
            <person name="James T.Y."/>
            <person name="O'Malley M.A."/>
            <person name="Stajich J.E."/>
            <person name="Spatafora J.W."/>
            <person name="Visel A."/>
            <person name="Grigoriev I.V."/>
        </authorList>
    </citation>
    <scope>NUCLEOTIDE SEQUENCE [LARGE SCALE GENOMIC DNA]</scope>
    <source>
        <strain evidence="1 2">S4</strain>
    </source>
</reference>
<accession>A0A1Y1WNR3</accession>
<name>A0A1Y1WNR3_9FUNG</name>
<protein>
    <submittedName>
        <fullName evidence="1">Uncharacterized protein</fullName>
    </submittedName>
</protein>
<dbReference type="EMBL" id="MCFG01000373">
    <property type="protein sequence ID" value="ORX75171.1"/>
    <property type="molecule type" value="Genomic_DNA"/>
</dbReference>
<dbReference type="AntiFam" id="ANF00034">
    <property type="entry name" value="Antisense to 5.8S rRNA"/>
</dbReference>